<accession>A0A3N0EH57</accession>
<dbReference type="InterPro" id="IPR051918">
    <property type="entry name" value="STPP_CPPED1"/>
</dbReference>
<proteinExistence type="predicted"/>
<evidence type="ECO:0000256" key="1">
    <source>
        <dbReference type="SAM" id="SignalP"/>
    </source>
</evidence>
<dbReference type="OrthoDB" id="9772095at2"/>
<feature type="signal peptide" evidence="1">
    <location>
        <begin position="1"/>
        <end position="29"/>
    </location>
</feature>
<dbReference type="Pfam" id="PF00149">
    <property type="entry name" value="Metallophos"/>
    <property type="match status" value="1"/>
</dbReference>
<evidence type="ECO:0000313" key="4">
    <source>
        <dbReference type="Proteomes" id="UP000267469"/>
    </source>
</evidence>
<dbReference type="EMBL" id="RJTM01000072">
    <property type="protein sequence ID" value="RNL87216.1"/>
    <property type="molecule type" value="Genomic_DNA"/>
</dbReference>
<dbReference type="PANTHER" id="PTHR43143:SF5">
    <property type="entry name" value="SECRETED PROTEIN"/>
    <property type="match status" value="1"/>
</dbReference>
<keyword evidence="4" id="KW-1185">Reference proteome</keyword>
<evidence type="ECO:0000259" key="2">
    <source>
        <dbReference type="Pfam" id="PF00149"/>
    </source>
</evidence>
<gene>
    <name evidence="3" type="ORF">ED312_10415</name>
</gene>
<feature type="chain" id="PRO_5018058909" description="Calcineurin-like phosphoesterase domain-containing protein" evidence="1">
    <location>
        <begin position="30"/>
        <end position="376"/>
    </location>
</feature>
<reference evidence="3 4" key="1">
    <citation type="submission" date="2018-10" db="EMBL/GenBank/DDBJ databases">
        <title>Sinomicrobium pectinilyticum sp. nov., a pectinase-producing bacterium isolated from alkaline and saline soil, and emended description of the genus Sinomicrobium.</title>
        <authorList>
            <person name="Cheng B."/>
            <person name="Li C."/>
            <person name="Lai Q."/>
            <person name="Du M."/>
            <person name="Shao Z."/>
            <person name="Xu P."/>
            <person name="Yang C."/>
        </authorList>
    </citation>
    <scope>NUCLEOTIDE SEQUENCE [LARGE SCALE GENOMIC DNA]</scope>
    <source>
        <strain evidence="3 4">5DNS001</strain>
    </source>
</reference>
<dbReference type="Gene3D" id="3.60.21.10">
    <property type="match status" value="1"/>
</dbReference>
<protein>
    <recommendedName>
        <fullName evidence="2">Calcineurin-like phosphoesterase domain-containing protein</fullName>
    </recommendedName>
</protein>
<dbReference type="InterPro" id="IPR004843">
    <property type="entry name" value="Calcineurin-like_PHP"/>
</dbReference>
<comment type="caution">
    <text evidence="3">The sequence shown here is derived from an EMBL/GenBank/DDBJ whole genome shotgun (WGS) entry which is preliminary data.</text>
</comment>
<dbReference type="InterPro" id="IPR029052">
    <property type="entry name" value="Metallo-depent_PP-like"/>
</dbReference>
<dbReference type="PANTHER" id="PTHR43143">
    <property type="entry name" value="METALLOPHOSPHOESTERASE, CALCINEURIN SUPERFAMILY"/>
    <property type="match status" value="1"/>
</dbReference>
<feature type="domain" description="Calcineurin-like phosphoesterase" evidence="2">
    <location>
        <begin position="60"/>
        <end position="254"/>
    </location>
</feature>
<dbReference type="SUPFAM" id="SSF56300">
    <property type="entry name" value="Metallo-dependent phosphatases"/>
    <property type="match status" value="1"/>
</dbReference>
<dbReference type="GO" id="GO:0016787">
    <property type="term" value="F:hydrolase activity"/>
    <property type="evidence" value="ECO:0007669"/>
    <property type="project" value="InterPro"/>
</dbReference>
<name>A0A3N0EH57_SINP1</name>
<dbReference type="Proteomes" id="UP000267469">
    <property type="component" value="Unassembled WGS sequence"/>
</dbReference>
<sequence length="376" mass="42394">MKTRLTVYRKTRNVLQLLLLSFAVFFFPACNHIEAPDDPESAVQSEEMVTANSAEDTFFQIAVLPDTQYYTALKHGGTMDMFREQIAWIRRNRETSRIAYVTHLGDVVDHGSTDNDVEWQRASTELYKLEEDNIPYGIAVGNHDQTPYGNPSSPGTAHGYGVYFGRDRMENFPWYGGAQGSSNNNDNHYDIFTAAGQSFLVIYLEFNSPGQEFYSSSRETIVMDWADQVISAHPGHKVIVVSHSLLRKPSGSNSDIIDGQGNNSVASSFSNQGEVIYERMKHHDNVFLMLGGHVSGEGFRRDEYNGHVIKSYLCDYQSRRNPPYTENDRNGGNGLMRIMRFDLANGTLSIRTFAPRPGANILEEDEDSKFTTSLYN</sequence>
<dbReference type="RefSeq" id="WP_123215950.1">
    <property type="nucleotide sequence ID" value="NZ_RJTM01000072.1"/>
</dbReference>
<evidence type="ECO:0000313" key="3">
    <source>
        <dbReference type="EMBL" id="RNL87216.1"/>
    </source>
</evidence>
<dbReference type="AlphaFoldDB" id="A0A3N0EH57"/>
<keyword evidence="1" id="KW-0732">Signal</keyword>
<organism evidence="3 4">
    <name type="scientific">Sinomicrobium pectinilyticum</name>
    <dbReference type="NCBI Taxonomy" id="1084421"/>
    <lineage>
        <taxon>Bacteria</taxon>
        <taxon>Pseudomonadati</taxon>
        <taxon>Bacteroidota</taxon>
        <taxon>Flavobacteriia</taxon>
        <taxon>Flavobacteriales</taxon>
        <taxon>Flavobacteriaceae</taxon>
        <taxon>Sinomicrobium</taxon>
    </lineage>
</organism>